<evidence type="ECO:0000259" key="2">
    <source>
        <dbReference type="Pfam" id="PF07835"/>
    </source>
</evidence>
<accession>A0A916X2Y1</accession>
<evidence type="ECO:0000313" key="4">
    <source>
        <dbReference type="Proteomes" id="UP000608154"/>
    </source>
</evidence>
<keyword evidence="1" id="KW-1133">Transmembrane helix</keyword>
<keyword evidence="1" id="KW-0812">Transmembrane</keyword>
<comment type="caution">
    <text evidence="3">The sequence shown here is derived from an EMBL/GenBank/DDBJ whole genome shotgun (WGS) entry which is preliminary data.</text>
</comment>
<evidence type="ECO:0000313" key="3">
    <source>
        <dbReference type="EMBL" id="GGB87177.1"/>
    </source>
</evidence>
<dbReference type="InterPro" id="IPR036596">
    <property type="entry name" value="Cyt-C_aa3_sf"/>
</dbReference>
<dbReference type="Gene3D" id="1.20.5.160">
    <property type="entry name" value="Bacterial aa3 type cytochrome c oxidase subunit IV"/>
    <property type="match status" value="1"/>
</dbReference>
<reference evidence="3" key="2">
    <citation type="submission" date="2020-09" db="EMBL/GenBank/DDBJ databases">
        <authorList>
            <person name="Sun Q."/>
            <person name="Zhou Y."/>
        </authorList>
    </citation>
    <scope>NUCLEOTIDE SEQUENCE</scope>
    <source>
        <strain evidence="3">CGMCC 1.15095</strain>
    </source>
</reference>
<dbReference type="SUPFAM" id="SSF81469">
    <property type="entry name" value="Bacterial aa3 type cytochrome c oxidase subunit IV"/>
    <property type="match status" value="1"/>
</dbReference>
<sequence length="61" mass="6489">MRHSRLEDDPVIHTSIGGMGFMASGNHMKAAQETYNGFIKATTWGTAICIVVVAVVVALIA</sequence>
<reference evidence="3" key="1">
    <citation type="journal article" date="2014" name="Int. J. Syst. Evol. Microbiol.">
        <title>Complete genome sequence of Corynebacterium casei LMG S-19264T (=DSM 44701T), isolated from a smear-ripened cheese.</title>
        <authorList>
            <consortium name="US DOE Joint Genome Institute (JGI-PGF)"/>
            <person name="Walter F."/>
            <person name="Albersmeier A."/>
            <person name="Kalinowski J."/>
            <person name="Ruckert C."/>
        </authorList>
    </citation>
    <scope>NUCLEOTIDE SEQUENCE</scope>
    <source>
        <strain evidence="3">CGMCC 1.15095</strain>
    </source>
</reference>
<evidence type="ECO:0000256" key="1">
    <source>
        <dbReference type="SAM" id="Phobius"/>
    </source>
</evidence>
<protein>
    <recommendedName>
        <fullName evidence="2">Cytochrome c oxidase subunit IV bacterial aa3 type domain-containing protein</fullName>
    </recommendedName>
</protein>
<feature type="transmembrane region" description="Helical" evidence="1">
    <location>
        <begin position="41"/>
        <end position="60"/>
    </location>
</feature>
<dbReference type="EMBL" id="BMHK01000001">
    <property type="protein sequence ID" value="GGB87177.1"/>
    <property type="molecule type" value="Genomic_DNA"/>
</dbReference>
<feature type="domain" description="Cytochrome c oxidase subunit IV bacterial aa3 type" evidence="2">
    <location>
        <begin position="23"/>
        <end position="56"/>
    </location>
</feature>
<dbReference type="InterPro" id="IPR012422">
    <property type="entry name" value="Cyt_c_oxidase_su4_bac-aa3"/>
</dbReference>
<gene>
    <name evidence="3" type="ORF">GCM10011494_01900</name>
</gene>
<keyword evidence="1" id="KW-0472">Membrane</keyword>
<dbReference type="AlphaFoldDB" id="A0A916X2Y1"/>
<keyword evidence="4" id="KW-1185">Reference proteome</keyword>
<proteinExistence type="predicted"/>
<dbReference type="Proteomes" id="UP000608154">
    <property type="component" value="Unassembled WGS sequence"/>
</dbReference>
<dbReference type="Pfam" id="PF07835">
    <property type="entry name" value="COX4_pro_2"/>
    <property type="match status" value="1"/>
</dbReference>
<organism evidence="3 4">
    <name type="scientific">Novosphingobium endophyticum</name>
    <dbReference type="NCBI Taxonomy" id="1955250"/>
    <lineage>
        <taxon>Bacteria</taxon>
        <taxon>Pseudomonadati</taxon>
        <taxon>Pseudomonadota</taxon>
        <taxon>Alphaproteobacteria</taxon>
        <taxon>Sphingomonadales</taxon>
        <taxon>Sphingomonadaceae</taxon>
        <taxon>Novosphingobium</taxon>
    </lineage>
</organism>
<name>A0A916X2Y1_9SPHN</name>